<keyword evidence="1" id="KW-1133">Transmembrane helix</keyword>
<protein>
    <submittedName>
        <fullName evidence="2">Uncharacterized protein</fullName>
    </submittedName>
</protein>
<keyword evidence="1" id="KW-0812">Transmembrane</keyword>
<accession>A0A7W4LXC5</accession>
<evidence type="ECO:0000313" key="2">
    <source>
        <dbReference type="EMBL" id="QOY26401.1"/>
    </source>
</evidence>
<reference evidence="3" key="1">
    <citation type="submission" date="2020-10" db="EMBL/GenBank/DDBJ databases">
        <title>Complete genome sequence of Bacillus velezensis NST6.</title>
        <authorList>
            <person name="Choi J."/>
        </authorList>
    </citation>
    <scope>NUCLEOTIDE SEQUENCE [LARGE SCALE GENOMIC DNA]</scope>
    <source>
        <strain evidence="3">NST6</strain>
    </source>
</reference>
<evidence type="ECO:0000313" key="3">
    <source>
        <dbReference type="Proteomes" id="UP000587477"/>
    </source>
</evidence>
<feature type="transmembrane region" description="Helical" evidence="1">
    <location>
        <begin position="55"/>
        <end position="71"/>
    </location>
</feature>
<gene>
    <name evidence="2" type="ORF">BACVE_001364</name>
</gene>
<name>A0A7W4LXC5_BACVE</name>
<organism evidence="2 3">
    <name type="scientific">Bacillus velezensis</name>
    <dbReference type="NCBI Taxonomy" id="492670"/>
    <lineage>
        <taxon>Bacteria</taxon>
        <taxon>Bacillati</taxon>
        <taxon>Bacillota</taxon>
        <taxon>Bacilli</taxon>
        <taxon>Bacillales</taxon>
        <taxon>Bacillaceae</taxon>
        <taxon>Bacillus</taxon>
        <taxon>Bacillus amyloliquefaciens group</taxon>
    </lineage>
</organism>
<evidence type="ECO:0000256" key="1">
    <source>
        <dbReference type="SAM" id="Phobius"/>
    </source>
</evidence>
<dbReference type="EMBL" id="CP063687">
    <property type="protein sequence ID" value="QOY26401.1"/>
    <property type="molecule type" value="Genomic_DNA"/>
</dbReference>
<sequence length="176" mass="19839">MNQRRNGLSNVNGKSESVKEKERMIWSEVGMLVGTLSLLDIIVRGLVLNCPFREWAGSLAVFFIIIVYYCIRAGASGNAHAENRHQRRTAKAGEAAADRFNCGHFCGSGAYDVRQGVSPYILCLAENDLSFYRLRRHSVSASVCHCEAVLQKSDKRNKKEIILMVVSFFVYKRKVF</sequence>
<proteinExistence type="predicted"/>
<keyword evidence="1" id="KW-0472">Membrane</keyword>
<dbReference type="Proteomes" id="UP000587477">
    <property type="component" value="Chromosome"/>
</dbReference>
<dbReference type="AlphaFoldDB" id="A0A7W4LXC5"/>
<feature type="transmembrane region" description="Helical" evidence="1">
    <location>
        <begin position="24"/>
        <end position="43"/>
    </location>
</feature>